<dbReference type="SUPFAM" id="SSF51735">
    <property type="entry name" value="NAD(P)-binding Rossmann-fold domains"/>
    <property type="match status" value="1"/>
</dbReference>
<gene>
    <name evidence="3" type="ORF">SAMN06295970_1304</name>
</gene>
<dbReference type="PROSITE" id="PS00061">
    <property type="entry name" value="ADH_SHORT"/>
    <property type="match status" value="1"/>
</dbReference>
<dbReference type="CDD" id="cd05233">
    <property type="entry name" value="SDR_c"/>
    <property type="match status" value="1"/>
</dbReference>
<dbReference type="InterPro" id="IPR020904">
    <property type="entry name" value="Sc_DH/Rdtase_CS"/>
</dbReference>
<keyword evidence="4" id="KW-1185">Reference proteome</keyword>
<evidence type="ECO:0000313" key="3">
    <source>
        <dbReference type="EMBL" id="SMP78906.1"/>
    </source>
</evidence>
<proteinExistence type="inferred from homology"/>
<evidence type="ECO:0000256" key="2">
    <source>
        <dbReference type="ARBA" id="ARBA00023002"/>
    </source>
</evidence>
<dbReference type="InterPro" id="IPR002347">
    <property type="entry name" value="SDR_fam"/>
</dbReference>
<protein>
    <submittedName>
        <fullName evidence="3">NAD(P)-dependent dehydrogenase, short-chain alcohol dehydrogenase family</fullName>
    </submittedName>
</protein>
<comment type="caution">
    <text evidence="3">The sequence shown here is derived from an EMBL/GenBank/DDBJ whole genome shotgun (WGS) entry which is preliminary data.</text>
</comment>
<dbReference type="PRINTS" id="PR00081">
    <property type="entry name" value="GDHRDH"/>
</dbReference>
<dbReference type="Pfam" id="PF13561">
    <property type="entry name" value="adh_short_C2"/>
    <property type="match status" value="1"/>
</dbReference>
<evidence type="ECO:0000313" key="4">
    <source>
        <dbReference type="Proteomes" id="UP001158049"/>
    </source>
</evidence>
<dbReference type="PRINTS" id="PR00080">
    <property type="entry name" value="SDRFAMILY"/>
</dbReference>
<dbReference type="RefSeq" id="WP_283445174.1">
    <property type="nucleotide sequence ID" value="NZ_FXUL01000030.1"/>
</dbReference>
<dbReference type="InterPro" id="IPR036291">
    <property type="entry name" value="NAD(P)-bd_dom_sf"/>
</dbReference>
<keyword evidence="2" id="KW-0560">Oxidoreductase</keyword>
<dbReference type="EMBL" id="FXUL01000030">
    <property type="protein sequence ID" value="SMP78906.1"/>
    <property type="molecule type" value="Genomic_DNA"/>
</dbReference>
<sequence length="252" mass="26152">MLLENKVALVTGAASGIGRSIALTLARDGAKVLVTDRSVDAGEETVALVLKAGGVAKFCQLDAANPDDHWRAVAQAQEHFGGLHIACNNAGISVGPSKVYRRAAEIALEDWDQMLAINLSGVFYGLRAQIPAMIATGGGAIVNTASVMGQVAGQNLSAYVASKHGVIGLTKSAALDYASQGIRINAVGPGYIATPMLEFKDSATLHSLAAKHPMGRLGFPQEIAELAAWLSSDRASFVTGAYYPVDGGYLAQ</sequence>
<dbReference type="PANTHER" id="PTHR24321:SF8">
    <property type="entry name" value="ESTRADIOL 17-BETA-DEHYDROGENASE 8-RELATED"/>
    <property type="match status" value="1"/>
</dbReference>
<dbReference type="NCBIfam" id="NF005559">
    <property type="entry name" value="PRK07231.1"/>
    <property type="match status" value="1"/>
</dbReference>
<dbReference type="Proteomes" id="UP001158049">
    <property type="component" value="Unassembled WGS sequence"/>
</dbReference>
<reference evidence="3 4" key="1">
    <citation type="submission" date="2017-05" db="EMBL/GenBank/DDBJ databases">
        <authorList>
            <person name="Varghese N."/>
            <person name="Submissions S."/>
        </authorList>
    </citation>
    <scope>NUCLEOTIDE SEQUENCE [LARGE SCALE GENOMIC DNA]</scope>
    <source>
        <strain evidence="3 4">DSM 26001</strain>
    </source>
</reference>
<organism evidence="3 4">
    <name type="scientific">Noviherbaspirillum suwonense</name>
    <dbReference type="NCBI Taxonomy" id="1224511"/>
    <lineage>
        <taxon>Bacteria</taxon>
        <taxon>Pseudomonadati</taxon>
        <taxon>Pseudomonadota</taxon>
        <taxon>Betaproteobacteria</taxon>
        <taxon>Burkholderiales</taxon>
        <taxon>Oxalobacteraceae</taxon>
        <taxon>Noviherbaspirillum</taxon>
    </lineage>
</organism>
<name>A0ABY1QSG2_9BURK</name>
<dbReference type="Gene3D" id="3.40.50.720">
    <property type="entry name" value="NAD(P)-binding Rossmann-like Domain"/>
    <property type="match status" value="1"/>
</dbReference>
<dbReference type="PANTHER" id="PTHR24321">
    <property type="entry name" value="DEHYDROGENASES, SHORT CHAIN"/>
    <property type="match status" value="1"/>
</dbReference>
<comment type="similarity">
    <text evidence="1">Belongs to the short-chain dehydrogenases/reductases (SDR) family.</text>
</comment>
<accession>A0ABY1QSG2</accession>
<evidence type="ECO:0000256" key="1">
    <source>
        <dbReference type="ARBA" id="ARBA00006484"/>
    </source>
</evidence>